<evidence type="ECO:0000313" key="3">
    <source>
        <dbReference type="EMBL" id="RKN45400.1"/>
    </source>
</evidence>
<feature type="compositionally biased region" description="Polar residues" evidence="1">
    <location>
        <begin position="109"/>
        <end position="118"/>
    </location>
</feature>
<dbReference type="Proteomes" id="UP000281726">
    <property type="component" value="Unassembled WGS sequence"/>
</dbReference>
<organism evidence="3 4">
    <name type="scientific">Micromonospora endolithica</name>
    <dbReference type="NCBI Taxonomy" id="230091"/>
    <lineage>
        <taxon>Bacteria</taxon>
        <taxon>Bacillati</taxon>
        <taxon>Actinomycetota</taxon>
        <taxon>Actinomycetes</taxon>
        <taxon>Micromonosporales</taxon>
        <taxon>Micromonosporaceae</taxon>
        <taxon>Micromonospora</taxon>
    </lineage>
</organism>
<name>A0A3A9ZAP9_9ACTN</name>
<evidence type="ECO:0000256" key="1">
    <source>
        <dbReference type="SAM" id="MobiDB-lite"/>
    </source>
</evidence>
<dbReference type="RefSeq" id="WP_120729464.1">
    <property type="nucleotide sequence ID" value="NZ_RBAK01000006.1"/>
</dbReference>
<keyword evidence="2" id="KW-0812">Transmembrane</keyword>
<dbReference type="AlphaFoldDB" id="A0A3A9ZAP9"/>
<comment type="caution">
    <text evidence="3">The sequence shown here is derived from an EMBL/GenBank/DDBJ whole genome shotgun (WGS) entry which is preliminary data.</text>
</comment>
<accession>A0A3A9ZAP9</accession>
<feature type="region of interest" description="Disordered" evidence="1">
    <location>
        <begin position="108"/>
        <end position="151"/>
    </location>
</feature>
<sequence>MSESHPPYGGQPDPNSAPWGPPPGSPVAPGSTPWGPPGSPVAPPGYGQPQQAYPGQPGQPPQFGMPTPPPRKSNRGLVIGLGIGAGVMALLMVCGGTIGYLALDDDEPTPTTVGSSATPDAGTATSAAPQPTPEQPEQPQNNNAVTARSSSDMSAVCEGSPILNAAPYQSPKSAKVFNFSNSPDRPSSWRLESVGYDKPYYARATAWATVSVVGCLTLVPGSEGAGRKCDYKGTDGKTVTINYVSSRYTLAFHNAKTGEKIADGGTVNAPAVRCPSFVAYNKATLKAYASPDDGAIELAVDKFTG</sequence>
<keyword evidence="2" id="KW-1133">Transmembrane helix</keyword>
<dbReference type="OrthoDB" id="3790588at2"/>
<gene>
    <name evidence="3" type="ORF">D7223_17495</name>
</gene>
<feature type="compositionally biased region" description="Pro residues" evidence="1">
    <location>
        <begin position="34"/>
        <end position="43"/>
    </location>
</feature>
<feature type="compositionally biased region" description="Low complexity" evidence="1">
    <location>
        <begin position="44"/>
        <end position="65"/>
    </location>
</feature>
<feature type="region of interest" description="Disordered" evidence="1">
    <location>
        <begin position="1"/>
        <end position="72"/>
    </location>
</feature>
<reference evidence="3 4" key="1">
    <citation type="journal article" date="2004" name="Syst. Appl. Microbiol.">
        <title>Cryptoendolithic actinomycetes from antarctic sandstone rock samples: Micromonospora endolithica sp. nov. and two isolates related to Micromonospora coerulea Jensen 1932.</title>
        <authorList>
            <person name="Hirsch P."/>
            <person name="Mevs U."/>
            <person name="Kroppenstedt R.M."/>
            <person name="Schumann P."/>
            <person name="Stackebrandt E."/>
        </authorList>
    </citation>
    <scope>NUCLEOTIDE SEQUENCE [LARGE SCALE GENOMIC DNA]</scope>
    <source>
        <strain evidence="3 4">JCM 12677</strain>
    </source>
</reference>
<dbReference type="EMBL" id="RBAK01000006">
    <property type="protein sequence ID" value="RKN45400.1"/>
    <property type="molecule type" value="Genomic_DNA"/>
</dbReference>
<feature type="transmembrane region" description="Helical" evidence="2">
    <location>
        <begin position="77"/>
        <end position="103"/>
    </location>
</feature>
<protein>
    <submittedName>
        <fullName evidence="3">Uncharacterized protein</fullName>
    </submittedName>
</protein>
<evidence type="ECO:0000313" key="4">
    <source>
        <dbReference type="Proteomes" id="UP000281726"/>
    </source>
</evidence>
<keyword evidence="4" id="KW-1185">Reference proteome</keyword>
<evidence type="ECO:0000256" key="2">
    <source>
        <dbReference type="SAM" id="Phobius"/>
    </source>
</evidence>
<keyword evidence="2" id="KW-0472">Membrane</keyword>
<proteinExistence type="predicted"/>